<gene>
    <name evidence="2" type="ORF">M622_06710</name>
</gene>
<evidence type="ECO:0000313" key="3">
    <source>
        <dbReference type="Proteomes" id="UP000015455"/>
    </source>
</evidence>
<reference evidence="2 3" key="1">
    <citation type="submission" date="2013-06" db="EMBL/GenBank/DDBJ databases">
        <title>Draft genome sequence of Thauera terpenica.</title>
        <authorList>
            <person name="Liu B."/>
            <person name="Frostegard A.H."/>
            <person name="Shapleigh J.P."/>
        </authorList>
    </citation>
    <scope>NUCLEOTIDE SEQUENCE [LARGE SCALE GENOMIC DNA]</scope>
    <source>
        <strain evidence="2 3">58Eu</strain>
    </source>
</reference>
<dbReference type="OrthoDB" id="8964561at2"/>
<dbReference type="EMBL" id="ATJV01000092">
    <property type="protein sequence ID" value="EPZ14263.1"/>
    <property type="molecule type" value="Genomic_DNA"/>
</dbReference>
<dbReference type="eggNOG" id="ENOG5032UNZ">
    <property type="taxonomic scope" value="Bacteria"/>
</dbReference>
<comment type="caution">
    <text evidence="2">The sequence shown here is derived from an EMBL/GenBank/DDBJ whole genome shotgun (WGS) entry which is preliminary data.</text>
</comment>
<dbReference type="Proteomes" id="UP000015455">
    <property type="component" value="Unassembled WGS sequence"/>
</dbReference>
<dbReference type="STRING" id="1348657.M622_06710"/>
<keyword evidence="3" id="KW-1185">Reference proteome</keyword>
<accession>T0AUF6</accession>
<proteinExistence type="predicted"/>
<feature type="region of interest" description="Disordered" evidence="1">
    <location>
        <begin position="118"/>
        <end position="137"/>
    </location>
</feature>
<feature type="compositionally biased region" description="Low complexity" evidence="1">
    <location>
        <begin position="120"/>
        <end position="137"/>
    </location>
</feature>
<dbReference type="RefSeq" id="WP_021250720.1">
    <property type="nucleotide sequence ID" value="NZ_ATJV01000092.1"/>
</dbReference>
<dbReference type="AlphaFoldDB" id="T0AUF6"/>
<organism evidence="2 3">
    <name type="scientific">Thauera terpenica 58Eu</name>
    <dbReference type="NCBI Taxonomy" id="1348657"/>
    <lineage>
        <taxon>Bacteria</taxon>
        <taxon>Pseudomonadati</taxon>
        <taxon>Pseudomonadota</taxon>
        <taxon>Betaproteobacteria</taxon>
        <taxon>Rhodocyclales</taxon>
        <taxon>Zoogloeaceae</taxon>
        <taxon>Thauera</taxon>
    </lineage>
</organism>
<dbReference type="PATRIC" id="fig|1348657.5.peg.3328"/>
<name>T0AUF6_9RHOO</name>
<sequence length="137" mass="14905">MMSSPAPPPPADGRGPRAALVFALTAERLSIWYEHGQWPTEAQGASLAADWLSRTKRSLPLAQRRHLSDLSDQLARQIAGSLSREAGLYTTHEMMEALDPKHESELTQSLMAECERLLDAESAADASPDADVAQPAR</sequence>
<protein>
    <submittedName>
        <fullName evidence="2">Uncharacterized protein</fullName>
    </submittedName>
</protein>
<evidence type="ECO:0000256" key="1">
    <source>
        <dbReference type="SAM" id="MobiDB-lite"/>
    </source>
</evidence>
<evidence type="ECO:0000313" key="2">
    <source>
        <dbReference type="EMBL" id="EPZ14263.1"/>
    </source>
</evidence>